<dbReference type="Proteomes" id="UP000501690">
    <property type="component" value="Linkage Group LG3"/>
</dbReference>
<organism evidence="1 2">
    <name type="scientific">Vigna unguiculata</name>
    <name type="common">Cowpea</name>
    <dbReference type="NCBI Taxonomy" id="3917"/>
    <lineage>
        <taxon>Eukaryota</taxon>
        <taxon>Viridiplantae</taxon>
        <taxon>Streptophyta</taxon>
        <taxon>Embryophyta</taxon>
        <taxon>Tracheophyta</taxon>
        <taxon>Spermatophyta</taxon>
        <taxon>Magnoliopsida</taxon>
        <taxon>eudicotyledons</taxon>
        <taxon>Gunneridae</taxon>
        <taxon>Pentapetalae</taxon>
        <taxon>rosids</taxon>
        <taxon>fabids</taxon>
        <taxon>Fabales</taxon>
        <taxon>Fabaceae</taxon>
        <taxon>Papilionoideae</taxon>
        <taxon>50 kb inversion clade</taxon>
        <taxon>NPAAA clade</taxon>
        <taxon>indigoferoid/millettioid clade</taxon>
        <taxon>Phaseoleae</taxon>
        <taxon>Vigna</taxon>
    </lineage>
</organism>
<accession>A0A4D6LFL3</accession>
<sequence length="75" mass="8848">MCRFWVPLSVGVLVRKRRLTIWFIIWNCFLGCCGTVQKMTGQNLKYDCGILVLKMMELWDGDKKFDGNSMHHYTN</sequence>
<reference evidence="1 2" key="1">
    <citation type="submission" date="2019-04" db="EMBL/GenBank/DDBJ databases">
        <title>An improved genome assembly and genetic linkage map for asparagus bean, Vigna unguiculata ssp. sesquipedialis.</title>
        <authorList>
            <person name="Xia Q."/>
            <person name="Zhang R."/>
            <person name="Dong Y."/>
        </authorList>
    </citation>
    <scope>NUCLEOTIDE SEQUENCE [LARGE SCALE GENOMIC DNA]</scope>
    <source>
        <tissue evidence="1">Leaf</tissue>
    </source>
</reference>
<gene>
    <name evidence="1" type="ORF">DEO72_LG3g1891</name>
</gene>
<evidence type="ECO:0000313" key="1">
    <source>
        <dbReference type="EMBL" id="QCD87357.1"/>
    </source>
</evidence>
<proteinExistence type="predicted"/>
<keyword evidence="2" id="KW-1185">Reference proteome</keyword>
<dbReference type="AlphaFoldDB" id="A0A4D6LFL3"/>
<name>A0A4D6LFL3_VIGUN</name>
<protein>
    <recommendedName>
        <fullName evidence="3">Ulp1 protease family</fullName>
    </recommendedName>
</protein>
<evidence type="ECO:0008006" key="3">
    <source>
        <dbReference type="Google" id="ProtNLM"/>
    </source>
</evidence>
<dbReference type="EMBL" id="CP039347">
    <property type="protein sequence ID" value="QCD87357.1"/>
    <property type="molecule type" value="Genomic_DNA"/>
</dbReference>
<evidence type="ECO:0000313" key="2">
    <source>
        <dbReference type="Proteomes" id="UP000501690"/>
    </source>
</evidence>